<feature type="non-terminal residue" evidence="2">
    <location>
        <position position="1"/>
    </location>
</feature>
<proteinExistence type="predicted"/>
<feature type="non-terminal residue" evidence="2">
    <location>
        <position position="20"/>
    </location>
</feature>
<feature type="region of interest" description="Disordered" evidence="1">
    <location>
        <begin position="1"/>
        <end position="20"/>
    </location>
</feature>
<organism evidence="2 3">
    <name type="scientific">Allacma fusca</name>
    <dbReference type="NCBI Taxonomy" id="39272"/>
    <lineage>
        <taxon>Eukaryota</taxon>
        <taxon>Metazoa</taxon>
        <taxon>Ecdysozoa</taxon>
        <taxon>Arthropoda</taxon>
        <taxon>Hexapoda</taxon>
        <taxon>Collembola</taxon>
        <taxon>Symphypleona</taxon>
        <taxon>Sminthuridae</taxon>
        <taxon>Allacma</taxon>
    </lineage>
</organism>
<dbReference type="AlphaFoldDB" id="A0A8J2LYI5"/>
<dbReference type="EMBL" id="CAJVCH010558471">
    <property type="protein sequence ID" value="CAG7831005.1"/>
    <property type="molecule type" value="Genomic_DNA"/>
</dbReference>
<protein>
    <submittedName>
        <fullName evidence="2">Uncharacterized protein</fullName>
    </submittedName>
</protein>
<evidence type="ECO:0000313" key="2">
    <source>
        <dbReference type="EMBL" id="CAG7831005.1"/>
    </source>
</evidence>
<comment type="caution">
    <text evidence="2">The sequence shown here is derived from an EMBL/GenBank/DDBJ whole genome shotgun (WGS) entry which is preliminary data.</text>
</comment>
<dbReference type="Proteomes" id="UP000708208">
    <property type="component" value="Unassembled WGS sequence"/>
</dbReference>
<keyword evidence="3" id="KW-1185">Reference proteome</keyword>
<sequence length="20" mass="2148">SLVSEFARHRASITSDEVGS</sequence>
<evidence type="ECO:0000256" key="1">
    <source>
        <dbReference type="SAM" id="MobiDB-lite"/>
    </source>
</evidence>
<reference evidence="2" key="1">
    <citation type="submission" date="2021-06" db="EMBL/GenBank/DDBJ databases">
        <authorList>
            <person name="Hodson N. C."/>
            <person name="Mongue J. A."/>
            <person name="Jaron S. K."/>
        </authorList>
    </citation>
    <scope>NUCLEOTIDE SEQUENCE</scope>
</reference>
<name>A0A8J2LYI5_9HEXA</name>
<accession>A0A8J2LYI5</accession>
<gene>
    <name evidence="2" type="ORF">AFUS01_LOCUS40769</name>
</gene>
<evidence type="ECO:0000313" key="3">
    <source>
        <dbReference type="Proteomes" id="UP000708208"/>
    </source>
</evidence>